<feature type="signal peptide" evidence="8">
    <location>
        <begin position="1"/>
        <end position="23"/>
    </location>
</feature>
<dbReference type="EMBL" id="LO017727">
    <property type="protein sequence ID" value="CRH06863.1"/>
    <property type="molecule type" value="Genomic_DNA"/>
</dbReference>
<protein>
    <submittedName>
        <fullName evidence="9">Putative Membrane protein involved in aromatic hydrocarbon degradation</fullName>
    </submittedName>
</protein>
<keyword evidence="5 8" id="KW-0732">Signal</keyword>
<dbReference type="Pfam" id="PF03349">
    <property type="entry name" value="Toluene_X"/>
    <property type="match status" value="1"/>
</dbReference>
<gene>
    <name evidence="9" type="ORF">MAGMO_2711</name>
</gene>
<keyword evidence="3" id="KW-1134">Transmembrane beta strand</keyword>
<evidence type="ECO:0000313" key="9">
    <source>
        <dbReference type="EMBL" id="CRH06863.1"/>
    </source>
</evidence>
<reference evidence="9" key="1">
    <citation type="submission" date="2015-04" db="EMBL/GenBank/DDBJ databases">
        <authorList>
            <person name="Syromyatnikov M.Y."/>
            <person name="Popov V.N."/>
        </authorList>
    </citation>
    <scope>NUCLEOTIDE SEQUENCE</scope>
    <source>
        <strain evidence="9">MO-1</strain>
    </source>
</reference>
<evidence type="ECO:0000256" key="3">
    <source>
        <dbReference type="ARBA" id="ARBA00022452"/>
    </source>
</evidence>
<accession>A0A1S7LKC9</accession>
<keyword evidence="4" id="KW-0812">Transmembrane</keyword>
<dbReference type="InterPro" id="IPR005017">
    <property type="entry name" value="OMPP1/FadL/TodX"/>
</dbReference>
<evidence type="ECO:0000256" key="7">
    <source>
        <dbReference type="ARBA" id="ARBA00023237"/>
    </source>
</evidence>
<evidence type="ECO:0000256" key="2">
    <source>
        <dbReference type="ARBA" id="ARBA00008163"/>
    </source>
</evidence>
<dbReference type="GO" id="GO:0009279">
    <property type="term" value="C:cell outer membrane"/>
    <property type="evidence" value="ECO:0007669"/>
    <property type="project" value="UniProtKB-SubCell"/>
</dbReference>
<evidence type="ECO:0000256" key="4">
    <source>
        <dbReference type="ARBA" id="ARBA00022692"/>
    </source>
</evidence>
<dbReference type="AlphaFoldDB" id="A0A1S7LKC9"/>
<dbReference type="SUPFAM" id="SSF56935">
    <property type="entry name" value="Porins"/>
    <property type="match status" value="1"/>
</dbReference>
<keyword evidence="7" id="KW-0998">Cell outer membrane</keyword>
<proteinExistence type="inferred from homology"/>
<dbReference type="Gene3D" id="2.40.160.60">
    <property type="entry name" value="Outer membrane protein transport protein (OMPP1/FadL/TodX)"/>
    <property type="match status" value="1"/>
</dbReference>
<evidence type="ECO:0000256" key="6">
    <source>
        <dbReference type="ARBA" id="ARBA00023136"/>
    </source>
</evidence>
<organism evidence="9">
    <name type="scientific">Magnetococcus massalia (strain MO-1)</name>
    <dbReference type="NCBI Taxonomy" id="451514"/>
    <lineage>
        <taxon>Bacteria</taxon>
        <taxon>Pseudomonadati</taxon>
        <taxon>Pseudomonadota</taxon>
        <taxon>Magnetococcia</taxon>
        <taxon>Magnetococcales</taxon>
        <taxon>Magnetococcaceae</taxon>
        <taxon>Magnetococcus</taxon>
    </lineage>
</organism>
<comment type="subcellular location">
    <subcellularLocation>
        <location evidence="1">Cell outer membrane</location>
        <topology evidence="1">Multi-pass membrane protein</topology>
    </subcellularLocation>
</comment>
<sequence length="363" mass="39613">MTMWIKQLSLSALLLLTAQTALAGGVDRSEQSVDFIYDEGSFASASALQITPTVTGRDLLTGQNIDNVTPDKVSFSLNLKYDLNDRWAVGLVKDTPYWATLKYGTVGTFNSVEALLDSKAITAMVRFKPWEQLKLMGGVKYQTLSGNVALPFANNFTIEIPDSDAWGFVVGAAFEMPEIGLRASLDYHSEVEHSHTRRETGGTVGCGNQVTTSTTKIPRSYNINVQTGIAKNTLLFGSARFAQYSKFKVRAFCLSEASLTNYDNSEDYMLGIGHRFDNGLSASLAYKWRNSSDYDPTGSPLTPTNGQKIYSLGLRYQFEKVELSGSVGKFSFGDDGAGLGNTQIATFEGNDAIFGALKVKVNF</sequence>
<evidence type="ECO:0000256" key="5">
    <source>
        <dbReference type="ARBA" id="ARBA00022729"/>
    </source>
</evidence>
<comment type="similarity">
    <text evidence="2">Belongs to the OmpP1/FadL family.</text>
</comment>
<keyword evidence="6" id="KW-0472">Membrane</keyword>
<feature type="chain" id="PRO_5012051745" evidence="8">
    <location>
        <begin position="24"/>
        <end position="363"/>
    </location>
</feature>
<evidence type="ECO:0000256" key="8">
    <source>
        <dbReference type="SAM" id="SignalP"/>
    </source>
</evidence>
<name>A0A1S7LKC9_MAGMO</name>
<evidence type="ECO:0000256" key="1">
    <source>
        <dbReference type="ARBA" id="ARBA00004571"/>
    </source>
</evidence>